<reference evidence="6" key="1">
    <citation type="submission" date="2020-01" db="EMBL/GenBank/DDBJ databases">
        <authorList>
            <person name="Fang Y."/>
            <person name="Sun R."/>
            <person name="Nie L."/>
            <person name="He J."/>
            <person name="Hao L."/>
            <person name="Wang L."/>
            <person name="Su S."/>
            <person name="Lv E."/>
            <person name="Zhang Z."/>
            <person name="Xie R."/>
            <person name="Liu H."/>
        </authorList>
    </citation>
    <scope>NUCLEOTIDE SEQUENCE [LARGE SCALE GENOMIC DNA]</scope>
    <source>
        <strain evidence="6">XCT-53</strain>
    </source>
</reference>
<evidence type="ECO:0000259" key="4">
    <source>
        <dbReference type="PROSITE" id="PS50932"/>
    </source>
</evidence>
<keyword evidence="1" id="KW-0805">Transcription regulation</keyword>
<evidence type="ECO:0000256" key="2">
    <source>
        <dbReference type="ARBA" id="ARBA00023125"/>
    </source>
</evidence>
<dbReference type="Gene3D" id="1.10.260.40">
    <property type="entry name" value="lambda repressor-like DNA-binding domains"/>
    <property type="match status" value="1"/>
</dbReference>
<dbReference type="CDD" id="cd01392">
    <property type="entry name" value="HTH_LacI"/>
    <property type="match status" value="1"/>
</dbReference>
<dbReference type="PANTHER" id="PTHR30146:SF109">
    <property type="entry name" value="HTH-TYPE TRANSCRIPTIONAL REGULATOR GALS"/>
    <property type="match status" value="1"/>
</dbReference>
<dbReference type="Pfam" id="PF00356">
    <property type="entry name" value="LacI"/>
    <property type="match status" value="1"/>
</dbReference>
<name>A0A7X5F2S2_9HYPH</name>
<protein>
    <submittedName>
        <fullName evidence="5">Substrate-binding domain-containing protein</fullName>
    </submittedName>
</protein>
<keyword evidence="6" id="KW-1185">Reference proteome</keyword>
<dbReference type="SUPFAM" id="SSF47413">
    <property type="entry name" value="lambda repressor-like DNA-binding domains"/>
    <property type="match status" value="1"/>
</dbReference>
<dbReference type="InterPro" id="IPR000843">
    <property type="entry name" value="HTH_LacI"/>
</dbReference>
<gene>
    <name evidence="5" type="ORF">GWI72_10660</name>
</gene>
<dbReference type="EMBL" id="JAABLQ010000001">
    <property type="protein sequence ID" value="NBN78727.1"/>
    <property type="molecule type" value="Genomic_DNA"/>
</dbReference>
<dbReference type="Gene3D" id="3.40.50.2300">
    <property type="match status" value="2"/>
</dbReference>
<dbReference type="AlphaFoldDB" id="A0A7X5F2S2"/>
<dbReference type="GO" id="GO:0000976">
    <property type="term" value="F:transcription cis-regulatory region binding"/>
    <property type="evidence" value="ECO:0007669"/>
    <property type="project" value="TreeGrafter"/>
</dbReference>
<dbReference type="CDD" id="cd20010">
    <property type="entry name" value="PBP1_AglR-like"/>
    <property type="match status" value="1"/>
</dbReference>
<dbReference type="InterPro" id="IPR046335">
    <property type="entry name" value="LacI/GalR-like_sensor"/>
</dbReference>
<dbReference type="InterPro" id="IPR010982">
    <property type="entry name" value="Lambda_DNA-bd_dom_sf"/>
</dbReference>
<proteinExistence type="predicted"/>
<evidence type="ECO:0000313" key="6">
    <source>
        <dbReference type="Proteomes" id="UP000586722"/>
    </source>
</evidence>
<dbReference type="PROSITE" id="PS50932">
    <property type="entry name" value="HTH_LACI_2"/>
    <property type="match status" value="1"/>
</dbReference>
<evidence type="ECO:0000256" key="1">
    <source>
        <dbReference type="ARBA" id="ARBA00023015"/>
    </source>
</evidence>
<feature type="domain" description="HTH lacI-type" evidence="4">
    <location>
        <begin position="1"/>
        <end position="55"/>
    </location>
</feature>
<keyword evidence="2" id="KW-0238">DNA-binding</keyword>
<dbReference type="GO" id="GO:0003700">
    <property type="term" value="F:DNA-binding transcription factor activity"/>
    <property type="evidence" value="ECO:0007669"/>
    <property type="project" value="TreeGrafter"/>
</dbReference>
<accession>A0A7X5F2S2</accession>
<dbReference type="Pfam" id="PF13377">
    <property type="entry name" value="Peripla_BP_3"/>
    <property type="match status" value="1"/>
</dbReference>
<dbReference type="SMART" id="SM00354">
    <property type="entry name" value="HTH_LACI"/>
    <property type="match status" value="1"/>
</dbReference>
<evidence type="ECO:0000256" key="3">
    <source>
        <dbReference type="ARBA" id="ARBA00023163"/>
    </source>
</evidence>
<dbReference type="RefSeq" id="WP_161708631.1">
    <property type="nucleotide sequence ID" value="NZ_JAABLQ010000001.1"/>
</dbReference>
<dbReference type="SUPFAM" id="SSF53822">
    <property type="entry name" value="Periplasmic binding protein-like I"/>
    <property type="match status" value="1"/>
</dbReference>
<sequence length="353" mass="38454">MNLKELAHQLGLSPTTVSRALNGYPEVNEATRERVMAAAKRFNYRPNSRAQRLATGRALAIGHVIPIASKHEMVNPVFADFIAGAGETYSRNGYDMVLSVVPDNEEEAAYRELKARGSVDGVIVHGPRMDDPRVRLLAEIGLPFVVHGRASGSQTPYSWLDVNNRRAFRRATDFLLDLGHRRIALINGLEFMDFAMRRRIGFTEALEARGLTPAPELLSSAEMTEGRGHAMAAGMLALPEPPTAFLVASMISGMGVRRAVEERGLRIGRDVSIIIHDDDLSYMKNGEDVPIYTATRSSVREAGRQAAEMLLSIIAEPSGEPQTRLLEADLIIGQSTGPAPAASARPVPAHART</sequence>
<evidence type="ECO:0000313" key="5">
    <source>
        <dbReference type="EMBL" id="NBN78727.1"/>
    </source>
</evidence>
<organism evidence="5 6">
    <name type="scientific">Pannonibacter tanglangensis</name>
    <dbReference type="NCBI Taxonomy" id="2750084"/>
    <lineage>
        <taxon>Bacteria</taxon>
        <taxon>Pseudomonadati</taxon>
        <taxon>Pseudomonadota</taxon>
        <taxon>Alphaproteobacteria</taxon>
        <taxon>Hyphomicrobiales</taxon>
        <taxon>Stappiaceae</taxon>
        <taxon>Pannonibacter</taxon>
    </lineage>
</organism>
<dbReference type="InterPro" id="IPR028082">
    <property type="entry name" value="Peripla_BP_I"/>
</dbReference>
<dbReference type="Proteomes" id="UP000586722">
    <property type="component" value="Unassembled WGS sequence"/>
</dbReference>
<dbReference type="PANTHER" id="PTHR30146">
    <property type="entry name" value="LACI-RELATED TRANSCRIPTIONAL REPRESSOR"/>
    <property type="match status" value="1"/>
</dbReference>
<keyword evidence="3" id="KW-0804">Transcription</keyword>
<comment type="caution">
    <text evidence="5">The sequence shown here is derived from an EMBL/GenBank/DDBJ whole genome shotgun (WGS) entry which is preliminary data.</text>
</comment>